<keyword evidence="9 12" id="KW-0472">Membrane</keyword>
<evidence type="ECO:0000259" key="14">
    <source>
        <dbReference type="PROSITE" id="PS50011"/>
    </source>
</evidence>
<dbReference type="GO" id="GO:0004672">
    <property type="term" value="F:protein kinase activity"/>
    <property type="evidence" value="ECO:0007669"/>
    <property type="project" value="InterPro"/>
</dbReference>
<dbReference type="GO" id="GO:0005524">
    <property type="term" value="F:ATP binding"/>
    <property type="evidence" value="ECO:0007669"/>
    <property type="project" value="InterPro"/>
</dbReference>
<evidence type="ECO:0000256" key="13">
    <source>
        <dbReference type="SAM" id="SignalP"/>
    </source>
</evidence>
<accession>A0A9E7E9Z5</accession>
<evidence type="ECO:0000256" key="12">
    <source>
        <dbReference type="SAM" id="Phobius"/>
    </source>
</evidence>
<dbReference type="AlphaFoldDB" id="A0A9E7E9Z5"/>
<dbReference type="SUPFAM" id="SSF52058">
    <property type="entry name" value="L domain-like"/>
    <property type="match status" value="1"/>
</dbReference>
<dbReference type="Pfam" id="PF00069">
    <property type="entry name" value="Pkinase"/>
    <property type="match status" value="1"/>
</dbReference>
<dbReference type="PROSITE" id="PS50011">
    <property type="entry name" value="PROTEIN_KINASE_DOM"/>
    <property type="match status" value="1"/>
</dbReference>
<dbReference type="PROSITE" id="PS00108">
    <property type="entry name" value="PROTEIN_KINASE_ST"/>
    <property type="match status" value="1"/>
</dbReference>
<dbReference type="EMBL" id="CP097502">
    <property type="protein sequence ID" value="URD73133.1"/>
    <property type="molecule type" value="Genomic_DNA"/>
</dbReference>
<dbReference type="InterPro" id="IPR013210">
    <property type="entry name" value="LRR_N_plant-typ"/>
</dbReference>
<dbReference type="GO" id="GO:0016020">
    <property type="term" value="C:membrane"/>
    <property type="evidence" value="ECO:0007669"/>
    <property type="project" value="UniProtKB-SubCell"/>
</dbReference>
<keyword evidence="5 12" id="KW-0812">Transmembrane</keyword>
<protein>
    <submittedName>
        <fullName evidence="15">Leucine-rich repeat receptor-like protein kinase</fullName>
    </submittedName>
</protein>
<dbReference type="Gene3D" id="1.10.510.10">
    <property type="entry name" value="Transferase(Phosphotransferase) domain 1"/>
    <property type="match status" value="1"/>
</dbReference>
<evidence type="ECO:0000256" key="11">
    <source>
        <dbReference type="SAM" id="MobiDB-lite"/>
    </source>
</evidence>
<feature type="transmembrane region" description="Helical" evidence="12">
    <location>
        <begin position="329"/>
        <end position="353"/>
    </location>
</feature>
<evidence type="ECO:0000256" key="7">
    <source>
        <dbReference type="ARBA" id="ARBA00022737"/>
    </source>
</evidence>
<dbReference type="FunFam" id="3.80.10.10:FF:000275">
    <property type="entry name" value="Leucine-rich repeat receptor-like protein kinase"/>
    <property type="match status" value="1"/>
</dbReference>
<dbReference type="InterPro" id="IPR000719">
    <property type="entry name" value="Prot_kinase_dom"/>
</dbReference>
<keyword evidence="8 12" id="KW-1133">Transmembrane helix</keyword>
<evidence type="ECO:0000256" key="1">
    <source>
        <dbReference type="ARBA" id="ARBA00004167"/>
    </source>
</evidence>
<keyword evidence="15" id="KW-0675">Receptor</keyword>
<dbReference type="InterPro" id="IPR008271">
    <property type="entry name" value="Ser/Thr_kinase_AS"/>
</dbReference>
<dbReference type="SUPFAM" id="SSF56112">
    <property type="entry name" value="Protein kinase-like (PK-like)"/>
    <property type="match status" value="1"/>
</dbReference>
<dbReference type="EMBL" id="CP097502">
    <property type="protein sequence ID" value="URD73134.1"/>
    <property type="molecule type" value="Genomic_DNA"/>
</dbReference>
<name>A0A9E7E9Z5_9LILI</name>
<feature type="chain" id="PRO_5040045642" evidence="13">
    <location>
        <begin position="34"/>
        <end position="717"/>
    </location>
</feature>
<dbReference type="FunFam" id="3.80.10.10:FF:000722">
    <property type="entry name" value="Leucine-rich repeat receptor-like protein kinase"/>
    <property type="match status" value="1"/>
</dbReference>
<proteinExistence type="inferred from homology"/>
<comment type="similarity">
    <text evidence="2">Belongs to the protein kinase superfamily. Ser/Thr protein kinase family.</text>
</comment>
<organism evidence="15 16">
    <name type="scientific">Musa troglodytarum</name>
    <name type="common">fe'i banana</name>
    <dbReference type="NCBI Taxonomy" id="320322"/>
    <lineage>
        <taxon>Eukaryota</taxon>
        <taxon>Viridiplantae</taxon>
        <taxon>Streptophyta</taxon>
        <taxon>Embryophyta</taxon>
        <taxon>Tracheophyta</taxon>
        <taxon>Spermatophyta</taxon>
        <taxon>Magnoliopsida</taxon>
        <taxon>Liliopsida</taxon>
        <taxon>Zingiberales</taxon>
        <taxon>Musaceae</taxon>
        <taxon>Musa</taxon>
    </lineage>
</organism>
<dbReference type="OrthoDB" id="4062651at2759"/>
<dbReference type="Pfam" id="PF08263">
    <property type="entry name" value="LRRNT_2"/>
    <property type="match status" value="1"/>
</dbReference>
<evidence type="ECO:0000256" key="2">
    <source>
        <dbReference type="ARBA" id="ARBA00008684"/>
    </source>
</evidence>
<dbReference type="InterPro" id="IPR046959">
    <property type="entry name" value="PRK1-6/SRF4-like"/>
</dbReference>
<evidence type="ECO:0000256" key="5">
    <source>
        <dbReference type="ARBA" id="ARBA00022692"/>
    </source>
</evidence>
<gene>
    <name evidence="15" type="ORF">MUK42_26062</name>
</gene>
<evidence type="ECO:0000256" key="4">
    <source>
        <dbReference type="ARBA" id="ARBA00022614"/>
    </source>
</evidence>
<evidence type="ECO:0000313" key="15">
    <source>
        <dbReference type="EMBL" id="URD73133.1"/>
    </source>
</evidence>
<evidence type="ECO:0000256" key="6">
    <source>
        <dbReference type="ARBA" id="ARBA00022729"/>
    </source>
</evidence>
<keyword evidence="6 13" id="KW-0732">Signal</keyword>
<dbReference type="PANTHER" id="PTHR48007:SF83">
    <property type="entry name" value="PROTEIN KINASE DOMAIN-CONTAINING PROTEIN"/>
    <property type="match status" value="1"/>
</dbReference>
<feature type="signal peptide" evidence="13">
    <location>
        <begin position="1"/>
        <end position="33"/>
    </location>
</feature>
<keyword evidence="16" id="KW-1185">Reference proteome</keyword>
<dbReference type="Gene3D" id="3.30.200.20">
    <property type="entry name" value="Phosphorylase Kinase, domain 1"/>
    <property type="match status" value="1"/>
</dbReference>
<dbReference type="Pfam" id="PF00560">
    <property type="entry name" value="LRR_1"/>
    <property type="match status" value="5"/>
</dbReference>
<feature type="region of interest" description="Disordered" evidence="11">
    <location>
        <begin position="288"/>
        <end position="322"/>
    </location>
</feature>
<dbReference type="SMART" id="SM00220">
    <property type="entry name" value="S_TKc"/>
    <property type="match status" value="1"/>
</dbReference>
<dbReference type="CDD" id="cd14066">
    <property type="entry name" value="STKc_IRAK"/>
    <property type="match status" value="1"/>
</dbReference>
<dbReference type="InterPro" id="IPR001611">
    <property type="entry name" value="Leu-rich_rpt"/>
</dbReference>
<feature type="domain" description="Protein kinase" evidence="14">
    <location>
        <begin position="415"/>
        <end position="714"/>
    </location>
</feature>
<keyword evidence="10" id="KW-0325">Glycoprotein</keyword>
<keyword evidence="3" id="KW-0597">Phosphoprotein</keyword>
<dbReference type="EMBL" id="CP097502">
    <property type="protein sequence ID" value="URD73131.1"/>
    <property type="molecule type" value="Genomic_DNA"/>
</dbReference>
<dbReference type="Gene3D" id="3.80.10.10">
    <property type="entry name" value="Ribonuclease Inhibitor"/>
    <property type="match status" value="2"/>
</dbReference>
<sequence>MCQALMASSSSSPSRLSLLCLLCAGSLLLVVNGLNGEGTELLSFKAGIREDPGGSLASWNSSDQDPCSWNGITCRGVSVVALSLPKKKLVGYLPSALDSLQSLRHVNLRNNRLFGNLPAGLFAARGLQSLVLYGNFLSGSLPPEIGQLLYLQNLDLSGNLFAGSLPTSLIQCKRLKALVLDHNNFTGSLPLGFGTSLAGLGKLDLSYNRFDGPIPSDVGNLTRLQGTLDLSHNRFYGSIPPSLGNLPEKVYIDLTYNNLSGPIPQNGALENRGPTAFIGNPDLCGPPLKNPCPSEAPSPNPFLPNNYSPPAPEGNGTHNGNSSKGVSKAAIIAIVVGDVVGIVLVALVFFYFYCKAAASLGVEEDGGNSDRRLKGRKECMCFRKEESETLSDNIEQYELVPLDRHVTFDLDGLLKASAYVLGKSGIGIVYKVVPDDGPTLAVRRLGEGGSQRLKEFQTEVEAIGRVRHPNIVTLRAYYWSIDEKLLIYDYIPNGSLSAAIHGRAGTGNSAPLPWEARLKIMKGIAKGLAFLHEFSPKKYVHGDLKPNNVLLGLDMEPYISDFGVGRLANIAGGSPFLQSDRIAVEKTQSQPSDVAFGPVISRGSCYQAPEALKTLKPSQKWDVYAYGVILLELISGRSPLVLLETMEMDLVRWIQFCIEEKKPFLDVLDPFLAQELDREDEIIAVLKIALACVQADPEKRPSMRHAADSIQRLINKN</sequence>
<keyword evidence="7" id="KW-0677">Repeat</keyword>
<evidence type="ECO:0000256" key="3">
    <source>
        <dbReference type="ARBA" id="ARBA00022553"/>
    </source>
</evidence>
<dbReference type="InterPro" id="IPR032675">
    <property type="entry name" value="LRR_dom_sf"/>
</dbReference>
<dbReference type="Proteomes" id="UP001055439">
    <property type="component" value="Chromosome 1"/>
</dbReference>
<keyword evidence="15" id="KW-0418">Kinase</keyword>
<dbReference type="InterPro" id="IPR011009">
    <property type="entry name" value="Kinase-like_dom_sf"/>
</dbReference>
<keyword evidence="4" id="KW-0433">Leucine-rich repeat</keyword>
<feature type="compositionally biased region" description="Pro residues" evidence="11">
    <location>
        <begin position="288"/>
        <end position="312"/>
    </location>
</feature>
<evidence type="ECO:0000256" key="9">
    <source>
        <dbReference type="ARBA" id="ARBA00023136"/>
    </source>
</evidence>
<evidence type="ECO:0000256" key="8">
    <source>
        <dbReference type="ARBA" id="ARBA00022989"/>
    </source>
</evidence>
<dbReference type="PANTHER" id="PTHR48007">
    <property type="entry name" value="LEUCINE-RICH REPEAT RECEPTOR-LIKE PROTEIN KINASE PXC1"/>
    <property type="match status" value="1"/>
</dbReference>
<evidence type="ECO:0000256" key="10">
    <source>
        <dbReference type="ARBA" id="ARBA00023180"/>
    </source>
</evidence>
<evidence type="ECO:0000313" key="16">
    <source>
        <dbReference type="Proteomes" id="UP001055439"/>
    </source>
</evidence>
<reference evidence="15" key="1">
    <citation type="submission" date="2022-05" db="EMBL/GenBank/DDBJ databases">
        <title>The Musa troglodytarum L. genome provides insights into the mechanism of non-climacteric behaviour and enrichment of carotenoids.</title>
        <authorList>
            <person name="Wang J."/>
        </authorList>
    </citation>
    <scope>NUCLEOTIDE SEQUENCE</scope>
    <source>
        <tissue evidence="15">Leaf</tissue>
    </source>
</reference>
<keyword evidence="15" id="KW-0808">Transferase</keyword>
<comment type="subcellular location">
    <subcellularLocation>
        <location evidence="1">Membrane</location>
        <topology evidence="1">Single-pass membrane protein</topology>
    </subcellularLocation>
</comment>